<dbReference type="GO" id="GO:0016558">
    <property type="term" value="P:protein import into peroxisome matrix"/>
    <property type="evidence" value="ECO:0007669"/>
    <property type="project" value="TreeGrafter"/>
</dbReference>
<dbReference type="CDD" id="cd19526">
    <property type="entry name" value="RecA-like_PEX1_r2"/>
    <property type="match status" value="1"/>
</dbReference>
<dbReference type="Gene3D" id="3.10.330.10">
    <property type="match status" value="1"/>
</dbReference>
<dbReference type="PANTHER" id="PTHR23077:SF12">
    <property type="entry name" value="PEROXISOMAL ATPASE PEX1"/>
    <property type="match status" value="1"/>
</dbReference>
<dbReference type="InterPro" id="IPR003593">
    <property type="entry name" value="AAA+_ATPase"/>
</dbReference>
<dbReference type="Gene3D" id="2.40.40.20">
    <property type="match status" value="1"/>
</dbReference>
<dbReference type="FunFam" id="3.40.50.300:FF:000149">
    <property type="entry name" value="Nuclear valosin-containing protein-like"/>
    <property type="match status" value="1"/>
</dbReference>
<evidence type="ECO:0000256" key="7">
    <source>
        <dbReference type="ARBA" id="ARBA00022840"/>
    </source>
</evidence>
<dbReference type="GeneTree" id="ENSGT00550000075032"/>
<comment type="subcellular location">
    <subcellularLocation>
        <location evidence="1">Membrane</location>
    </subcellularLocation>
</comment>
<dbReference type="Pfam" id="PF17862">
    <property type="entry name" value="AAA_lid_3"/>
    <property type="match status" value="1"/>
</dbReference>
<dbReference type="PANTHER" id="PTHR23077">
    <property type="entry name" value="AAA-FAMILY ATPASE"/>
    <property type="match status" value="1"/>
</dbReference>
<dbReference type="InterPro" id="IPR003959">
    <property type="entry name" value="ATPase_AAA_core"/>
</dbReference>
<dbReference type="Gene3D" id="1.10.8.60">
    <property type="match status" value="2"/>
</dbReference>
<sequence length="1059" mass="115642">MLFVYQNQALELSLGHGSPLYLSWTLKRSSSRCDGQEVELSRHLGGKLGLKDGEQCFLRTCHQMSSLHQVFVEPLSFDDWEILELHSLSLEQQLLNQIRVVFQDAICPVWVDDHTVIYIQIASLSPPVPYGHLEQFTELVVSPKSRAGVDNIGGLAARGSETQDFPRQTRTDLSSGKTLGNAAHVPQKLQRGGISDLSSFLHYIIKGGHDSVKELPPVPNIPDLLGDSVYRVCGTPPHSLCTMSHTVTDVVHVFPWRHELNSEVAGGPPPVTYGLLSKVPSPKQTRDKAKQVAEKKKNTEVAQSENSVNGGETTKEAEVMIIYFSFKIPQPLTARLNIIPHSMVRIKPVTSDIKVATTICLQPLTPQVSENPAVSYLLFSSNFFTQFFSASLLNPDFFSPCLTFSRGIDDLSTTGFEFISHSLLGSLLSQQLGTKGQGLGGGALLITGAKGSGKSALSQALCRKAAEDLDAHVDVMDCRTLQGLKDVVDEVAAHSSLVCLIITSHSEHSLHPSLTEVQGSHFIQGYVRIQPPDQVQRAEILQRLTLSRSALSEETLEILDLETVAKETVGYTPQDLVLLLKRAVHANTQQRVTDLFQCFVALNGFTPPSLWGVDLHTPSGHGMERVGGLRDVRQQLMDTVLLPAKYPILFSKLPIRHRSGILLYGAPGTGKTLLARAVSKDSGMNFISIKGPELLSKYIGASEQGVRDVFQRAQAAQPCILFFDEFDSLAPRRGHDSTGVTDRVVNQLLTQLDGVEGLKGVYVLAATSRPDLVDPALLRPGRLDKSLFCPPPDRESRVEILRALSSDLLLAADVDLEQLAAVTEHFTGADLKALLYNTQLEAVHSSGGIGRDLTSGSDSDMSLSCMIFPNNTSGSEDSAGEGEPQVCVDQAVVPLEQGDLRAKDQPCHDNVWRLYFGSSYESDVENSSVAGQVCSSNCLTQDCSAASVLEPFTPHPPAYMSSIHSGYEDLSPEQLERLQQDVNFIRNNYRRAKVSDTSGQPGLLLRQAHVNAALSVTRPSLSKSDWDRYTKLYERFAGSEDGKSSPTVTFKPGQRVTLA</sequence>
<proteinExistence type="inferred from homology"/>
<dbReference type="InterPro" id="IPR029067">
    <property type="entry name" value="CDC48_domain_2-like_sf"/>
</dbReference>
<dbReference type="InterPro" id="IPR003960">
    <property type="entry name" value="ATPase_AAA_CS"/>
</dbReference>
<evidence type="ECO:0000256" key="5">
    <source>
        <dbReference type="ARBA" id="ARBA00022741"/>
    </source>
</evidence>
<dbReference type="FunFam" id="1.10.8.60:FF:000060">
    <property type="entry name" value="peroxisome biogenesis factor 1"/>
    <property type="match status" value="1"/>
</dbReference>
<dbReference type="InterPro" id="IPR009010">
    <property type="entry name" value="Asp_de-COase-like_dom_sf"/>
</dbReference>
<dbReference type="Pfam" id="PF00004">
    <property type="entry name" value="AAA"/>
    <property type="match status" value="1"/>
</dbReference>
<keyword evidence="16" id="KW-1185">Reference proteome</keyword>
<dbReference type="PROSITE" id="PS00674">
    <property type="entry name" value="AAA"/>
    <property type="match status" value="1"/>
</dbReference>
<dbReference type="InterPro" id="IPR027417">
    <property type="entry name" value="P-loop_NTPase"/>
</dbReference>
<dbReference type="Pfam" id="PF09262">
    <property type="entry name" value="PEX-1N"/>
    <property type="match status" value="1"/>
</dbReference>
<dbReference type="GO" id="GO:0005778">
    <property type="term" value="C:peroxisomal membrane"/>
    <property type="evidence" value="ECO:0007669"/>
    <property type="project" value="TreeGrafter"/>
</dbReference>
<dbReference type="Pfam" id="PF09263">
    <property type="entry name" value="PEX-2N"/>
    <property type="match status" value="1"/>
</dbReference>
<comment type="similarity">
    <text evidence="2">Belongs to the AAA ATPase family.</text>
</comment>
<organism evidence="15 16">
    <name type="scientific">Cynoglossus semilaevis</name>
    <name type="common">Tongue sole</name>
    <dbReference type="NCBI Taxonomy" id="244447"/>
    <lineage>
        <taxon>Eukaryota</taxon>
        <taxon>Metazoa</taxon>
        <taxon>Chordata</taxon>
        <taxon>Craniata</taxon>
        <taxon>Vertebrata</taxon>
        <taxon>Euteleostomi</taxon>
        <taxon>Actinopterygii</taxon>
        <taxon>Neopterygii</taxon>
        <taxon>Teleostei</taxon>
        <taxon>Neoteleostei</taxon>
        <taxon>Acanthomorphata</taxon>
        <taxon>Carangaria</taxon>
        <taxon>Pleuronectiformes</taxon>
        <taxon>Pleuronectoidei</taxon>
        <taxon>Cynoglossidae</taxon>
        <taxon>Cynoglossinae</taxon>
        <taxon>Cynoglossus</taxon>
    </lineage>
</organism>
<dbReference type="Proteomes" id="UP000265120">
    <property type="component" value="Chromosome 18"/>
</dbReference>
<keyword evidence="6" id="KW-0378">Hydrolase</keyword>
<dbReference type="GO" id="GO:0016887">
    <property type="term" value="F:ATP hydrolysis activity"/>
    <property type="evidence" value="ECO:0007669"/>
    <property type="project" value="InterPro"/>
</dbReference>
<evidence type="ECO:0000256" key="11">
    <source>
        <dbReference type="ARBA" id="ARBA00034532"/>
    </source>
</evidence>
<keyword evidence="5" id="KW-0547">Nucleotide-binding</keyword>
<dbReference type="InterPro" id="IPR015343">
    <property type="entry name" value="PEX1-N-lobe"/>
</dbReference>
<evidence type="ECO:0000256" key="12">
    <source>
        <dbReference type="ARBA" id="ARBA00048778"/>
    </source>
</evidence>
<reference evidence="15 16" key="1">
    <citation type="journal article" date="2014" name="Nat. Genet.">
        <title>Whole-genome sequence of a flatfish provides insights into ZW sex chromosome evolution and adaptation to a benthic lifestyle.</title>
        <authorList>
            <person name="Chen S."/>
            <person name="Zhang G."/>
            <person name="Shao C."/>
            <person name="Huang Q."/>
            <person name="Liu G."/>
            <person name="Zhang P."/>
            <person name="Song W."/>
            <person name="An N."/>
            <person name="Chalopin D."/>
            <person name="Volff J.N."/>
            <person name="Hong Y."/>
            <person name="Li Q."/>
            <person name="Sha Z."/>
            <person name="Zhou H."/>
            <person name="Xie M."/>
            <person name="Yu Q."/>
            <person name="Liu Y."/>
            <person name="Xiang H."/>
            <person name="Wang N."/>
            <person name="Wu K."/>
            <person name="Yang C."/>
            <person name="Zhou Q."/>
            <person name="Liao X."/>
            <person name="Yang L."/>
            <person name="Hu Q."/>
            <person name="Zhang J."/>
            <person name="Meng L."/>
            <person name="Jin L."/>
            <person name="Tian Y."/>
            <person name="Lian J."/>
            <person name="Yang J."/>
            <person name="Miao G."/>
            <person name="Liu S."/>
            <person name="Liang Z."/>
            <person name="Yan F."/>
            <person name="Li Y."/>
            <person name="Sun B."/>
            <person name="Zhang H."/>
            <person name="Zhang J."/>
            <person name="Zhu Y."/>
            <person name="Du M."/>
            <person name="Zhao Y."/>
            <person name="Schartl M."/>
            <person name="Tang Q."/>
            <person name="Wang J."/>
        </authorList>
    </citation>
    <scope>NUCLEOTIDE SEQUENCE</scope>
</reference>
<dbReference type="FunFam" id="3.10.330.10:FF:000004">
    <property type="entry name" value="Peroxisome biogenesis factor 1"/>
    <property type="match status" value="1"/>
</dbReference>
<reference evidence="15" key="3">
    <citation type="submission" date="2025-09" db="UniProtKB">
        <authorList>
            <consortium name="Ensembl"/>
        </authorList>
    </citation>
    <scope>IDENTIFICATION</scope>
</reference>
<evidence type="ECO:0000256" key="13">
    <source>
        <dbReference type="SAM" id="MobiDB-lite"/>
    </source>
</evidence>
<keyword evidence="7" id="KW-0067">ATP-binding</keyword>
<protein>
    <recommendedName>
        <fullName evidence="11">Peroxisomal ATPase PEX1</fullName>
    </recommendedName>
    <alternativeName>
        <fullName evidence="10">Peroxin-1</fullName>
    </alternativeName>
</protein>
<evidence type="ECO:0000256" key="8">
    <source>
        <dbReference type="ARBA" id="ARBA00022927"/>
    </source>
</evidence>
<dbReference type="InterPro" id="IPR041569">
    <property type="entry name" value="AAA_lid_3"/>
</dbReference>
<evidence type="ECO:0000256" key="3">
    <source>
        <dbReference type="ARBA" id="ARBA00022448"/>
    </source>
</evidence>
<evidence type="ECO:0000259" key="14">
    <source>
        <dbReference type="SMART" id="SM00382"/>
    </source>
</evidence>
<evidence type="ECO:0000256" key="9">
    <source>
        <dbReference type="ARBA" id="ARBA00023136"/>
    </source>
</evidence>
<evidence type="ECO:0000256" key="1">
    <source>
        <dbReference type="ARBA" id="ARBA00004370"/>
    </source>
</evidence>
<dbReference type="AlphaFoldDB" id="A0A3P8WEK5"/>
<dbReference type="SMART" id="SM00382">
    <property type="entry name" value="AAA"/>
    <property type="match status" value="2"/>
</dbReference>
<keyword evidence="3" id="KW-0813">Transport</keyword>
<name>A0A3P8WEK5_CYNSE</name>
<dbReference type="Ensembl" id="ENSCSET00000025194.1">
    <property type="protein sequence ID" value="ENSCSEP00000024862.1"/>
    <property type="gene ID" value="ENSCSEG00000015819.1"/>
</dbReference>
<dbReference type="Gene3D" id="3.40.50.300">
    <property type="entry name" value="P-loop containing nucleotide triphosphate hydrolases"/>
    <property type="match status" value="1"/>
</dbReference>
<dbReference type="SUPFAM" id="SSF50692">
    <property type="entry name" value="ADC-like"/>
    <property type="match status" value="1"/>
</dbReference>
<reference evidence="15" key="2">
    <citation type="submission" date="2025-08" db="UniProtKB">
        <authorList>
            <consortium name="Ensembl"/>
        </authorList>
    </citation>
    <scope>IDENTIFICATION</scope>
</reference>
<keyword evidence="8" id="KW-0653">Protein transport</keyword>
<feature type="domain" description="AAA+ ATPase" evidence="14">
    <location>
        <begin position="657"/>
        <end position="793"/>
    </location>
</feature>
<evidence type="ECO:0000256" key="10">
    <source>
        <dbReference type="ARBA" id="ARBA00032509"/>
    </source>
</evidence>
<feature type="domain" description="AAA+ ATPase" evidence="14">
    <location>
        <begin position="440"/>
        <end position="636"/>
    </location>
</feature>
<accession>A0A3P8WEK5</accession>
<evidence type="ECO:0000256" key="2">
    <source>
        <dbReference type="ARBA" id="ARBA00006914"/>
    </source>
</evidence>
<evidence type="ECO:0000313" key="16">
    <source>
        <dbReference type="Proteomes" id="UP000265120"/>
    </source>
</evidence>
<dbReference type="InterPro" id="IPR015342">
    <property type="entry name" value="PEX1-N_C-lobe"/>
</dbReference>
<dbReference type="GO" id="GO:0005829">
    <property type="term" value="C:cytosol"/>
    <property type="evidence" value="ECO:0007669"/>
    <property type="project" value="TreeGrafter"/>
</dbReference>
<feature type="region of interest" description="Disordered" evidence="13">
    <location>
        <begin position="1039"/>
        <end position="1059"/>
    </location>
</feature>
<evidence type="ECO:0000256" key="4">
    <source>
        <dbReference type="ARBA" id="ARBA00022593"/>
    </source>
</evidence>
<dbReference type="InterPro" id="IPR050168">
    <property type="entry name" value="AAA_ATPase_domain"/>
</dbReference>
<dbReference type="SUPFAM" id="SSF52540">
    <property type="entry name" value="P-loop containing nucleoside triphosphate hydrolases"/>
    <property type="match status" value="2"/>
</dbReference>
<evidence type="ECO:0000256" key="6">
    <source>
        <dbReference type="ARBA" id="ARBA00022801"/>
    </source>
</evidence>
<evidence type="ECO:0000313" key="15">
    <source>
        <dbReference type="Ensembl" id="ENSCSEP00000024862.1"/>
    </source>
</evidence>
<dbReference type="GO" id="GO:0005524">
    <property type="term" value="F:ATP binding"/>
    <property type="evidence" value="ECO:0007669"/>
    <property type="project" value="UniProtKB-KW"/>
</dbReference>
<keyword evidence="9" id="KW-0472">Membrane</keyword>
<keyword evidence="4" id="KW-0962">Peroxisome biogenesis</keyword>
<comment type="catalytic activity">
    <reaction evidence="12">
        <text>ATP + H2O = ADP + phosphate + H(+)</text>
        <dbReference type="Rhea" id="RHEA:13065"/>
        <dbReference type="ChEBI" id="CHEBI:15377"/>
        <dbReference type="ChEBI" id="CHEBI:15378"/>
        <dbReference type="ChEBI" id="CHEBI:30616"/>
        <dbReference type="ChEBI" id="CHEBI:43474"/>
        <dbReference type="ChEBI" id="CHEBI:456216"/>
    </reaction>
    <physiologicalReaction direction="left-to-right" evidence="12">
        <dbReference type="Rhea" id="RHEA:13066"/>
    </physiologicalReaction>
</comment>
<dbReference type="SUPFAM" id="SSF54585">
    <property type="entry name" value="Cdc48 domain 2-like"/>
    <property type="match status" value="1"/>
</dbReference>